<protein>
    <submittedName>
        <fullName evidence="1">Uncharacterized protein</fullName>
    </submittedName>
</protein>
<reference evidence="1 2" key="1">
    <citation type="submission" date="2018-02" db="EMBL/GenBank/DDBJ databases">
        <title>Draft genome of wild Prunus yedoensis var. nudiflora.</title>
        <authorList>
            <person name="Baek S."/>
            <person name="Kim J.-H."/>
            <person name="Choi K."/>
            <person name="Kim G.-B."/>
            <person name="Cho A."/>
            <person name="Jang H."/>
            <person name="Shin C.-H."/>
            <person name="Yu H.-J."/>
            <person name="Mun J.-H."/>
        </authorList>
    </citation>
    <scope>NUCLEOTIDE SEQUENCE [LARGE SCALE GENOMIC DNA]</scope>
    <source>
        <strain evidence="2">cv. Jeju island</strain>
        <tissue evidence="1">Leaf</tissue>
    </source>
</reference>
<proteinExistence type="predicted"/>
<name>A0A314Z9Q9_PRUYE</name>
<dbReference type="Proteomes" id="UP000250321">
    <property type="component" value="Unassembled WGS sequence"/>
</dbReference>
<dbReference type="OrthoDB" id="997337at2759"/>
<gene>
    <name evidence="1" type="ORF">Pyn_23526</name>
</gene>
<comment type="caution">
    <text evidence="1">The sequence shown here is derived from an EMBL/GenBank/DDBJ whole genome shotgun (WGS) entry which is preliminary data.</text>
</comment>
<evidence type="ECO:0000313" key="2">
    <source>
        <dbReference type="Proteomes" id="UP000250321"/>
    </source>
</evidence>
<keyword evidence="2" id="KW-1185">Reference proteome</keyword>
<accession>A0A314Z9Q9</accession>
<dbReference type="AlphaFoldDB" id="A0A314Z9Q9"/>
<sequence>MEIVPVVPSFSGTFDTLVEAAFAESSPTMVSASSQDKASVSQDTSPLLPIIQHFLRRDLEPNLSPTLPAALWSKTFIFHGTLPTSSHIQPLLRIPEPSSPAPLPLIPFVDTATDEEALVNDIATKNIYAGHSSNTSWLEWESSFIAFKAFFDGGVQVLRSADDLLPLCHRFNGYATFRGALVYLEMVAALEKFMDKYGDFMDITGITSSFSRCAAFWTLGLVLHGMDTMQLLDITDHKLLCWQDAVCEAMTLGFWVDFLLNLMRDLARAVFGAGAIHSMKSFSGPDESRGPKF</sequence>
<organism evidence="1 2">
    <name type="scientific">Prunus yedoensis var. nudiflora</name>
    <dbReference type="NCBI Taxonomy" id="2094558"/>
    <lineage>
        <taxon>Eukaryota</taxon>
        <taxon>Viridiplantae</taxon>
        <taxon>Streptophyta</taxon>
        <taxon>Embryophyta</taxon>
        <taxon>Tracheophyta</taxon>
        <taxon>Spermatophyta</taxon>
        <taxon>Magnoliopsida</taxon>
        <taxon>eudicotyledons</taxon>
        <taxon>Gunneridae</taxon>
        <taxon>Pentapetalae</taxon>
        <taxon>rosids</taxon>
        <taxon>fabids</taxon>
        <taxon>Rosales</taxon>
        <taxon>Rosaceae</taxon>
        <taxon>Amygdaloideae</taxon>
        <taxon>Amygdaleae</taxon>
        <taxon>Prunus</taxon>
    </lineage>
</organism>
<dbReference type="EMBL" id="PJQY01000110">
    <property type="protein sequence ID" value="PQQ18432.1"/>
    <property type="molecule type" value="Genomic_DNA"/>
</dbReference>
<evidence type="ECO:0000313" key="1">
    <source>
        <dbReference type="EMBL" id="PQQ18432.1"/>
    </source>
</evidence>